<sequence>MTNLKVSLAASNQIRIPTDIGGSKGYKILAKIS</sequence>
<protein>
    <submittedName>
        <fullName evidence="1">(thale cress) hypothetical protein</fullName>
    </submittedName>
</protein>
<dbReference type="Proteomes" id="UP000516314">
    <property type="component" value="Chromosome 4"/>
</dbReference>
<reference evidence="1 2" key="1">
    <citation type="submission" date="2020-09" db="EMBL/GenBank/DDBJ databases">
        <authorList>
            <person name="Ashkenazy H."/>
        </authorList>
    </citation>
    <scope>NUCLEOTIDE SEQUENCE [LARGE SCALE GENOMIC DNA]</scope>
    <source>
        <strain evidence="2">cv. Cdm-0</strain>
    </source>
</reference>
<evidence type="ECO:0000313" key="2">
    <source>
        <dbReference type="Proteomes" id="UP000516314"/>
    </source>
</evidence>
<accession>A0A7G2EWX3</accession>
<gene>
    <name evidence="1" type="ORF">AT9943_LOCUS15150</name>
</gene>
<evidence type="ECO:0000313" key="1">
    <source>
        <dbReference type="EMBL" id="CAD5327450.1"/>
    </source>
</evidence>
<organism evidence="1 2">
    <name type="scientific">Arabidopsis thaliana</name>
    <name type="common">Mouse-ear cress</name>
    <dbReference type="NCBI Taxonomy" id="3702"/>
    <lineage>
        <taxon>Eukaryota</taxon>
        <taxon>Viridiplantae</taxon>
        <taxon>Streptophyta</taxon>
        <taxon>Embryophyta</taxon>
        <taxon>Tracheophyta</taxon>
        <taxon>Spermatophyta</taxon>
        <taxon>Magnoliopsida</taxon>
        <taxon>eudicotyledons</taxon>
        <taxon>Gunneridae</taxon>
        <taxon>Pentapetalae</taxon>
        <taxon>rosids</taxon>
        <taxon>malvids</taxon>
        <taxon>Brassicales</taxon>
        <taxon>Brassicaceae</taxon>
        <taxon>Camelineae</taxon>
        <taxon>Arabidopsis</taxon>
    </lineage>
</organism>
<proteinExistence type="predicted"/>
<dbReference type="EMBL" id="LR881469">
    <property type="protein sequence ID" value="CAD5327450.1"/>
    <property type="molecule type" value="Genomic_DNA"/>
</dbReference>
<dbReference type="AlphaFoldDB" id="A0A7G2EWX3"/>
<name>A0A7G2EWX3_ARATH</name>